<organism evidence="2 3">
    <name type="scientific">Aegilops tauschii subsp. strangulata</name>
    <name type="common">Goatgrass</name>
    <dbReference type="NCBI Taxonomy" id="200361"/>
    <lineage>
        <taxon>Eukaryota</taxon>
        <taxon>Viridiplantae</taxon>
        <taxon>Streptophyta</taxon>
        <taxon>Embryophyta</taxon>
        <taxon>Tracheophyta</taxon>
        <taxon>Spermatophyta</taxon>
        <taxon>Magnoliopsida</taxon>
        <taxon>Liliopsida</taxon>
        <taxon>Poales</taxon>
        <taxon>Poaceae</taxon>
        <taxon>BOP clade</taxon>
        <taxon>Pooideae</taxon>
        <taxon>Triticodae</taxon>
        <taxon>Triticeae</taxon>
        <taxon>Triticinae</taxon>
        <taxon>Aegilops</taxon>
    </lineage>
</organism>
<dbReference type="EnsemblPlants" id="AET6Gv20286500.5">
    <property type="protein sequence ID" value="AET6Gv20286500.5"/>
    <property type="gene ID" value="AET6Gv20286500"/>
</dbReference>
<feature type="compositionally biased region" description="Pro residues" evidence="1">
    <location>
        <begin position="67"/>
        <end position="76"/>
    </location>
</feature>
<reference evidence="3" key="2">
    <citation type="journal article" date="2017" name="Nat. Plants">
        <title>The Aegilops tauschii genome reveals multiple impacts of transposons.</title>
        <authorList>
            <person name="Zhao G."/>
            <person name="Zou C."/>
            <person name="Li K."/>
            <person name="Wang K."/>
            <person name="Li T."/>
            <person name="Gao L."/>
            <person name="Zhang X."/>
            <person name="Wang H."/>
            <person name="Yang Z."/>
            <person name="Liu X."/>
            <person name="Jiang W."/>
            <person name="Mao L."/>
            <person name="Kong X."/>
            <person name="Jiao Y."/>
            <person name="Jia J."/>
        </authorList>
    </citation>
    <scope>NUCLEOTIDE SEQUENCE [LARGE SCALE GENOMIC DNA]</scope>
    <source>
        <strain evidence="3">cv. AL8/78</strain>
    </source>
</reference>
<evidence type="ECO:0000256" key="1">
    <source>
        <dbReference type="SAM" id="MobiDB-lite"/>
    </source>
</evidence>
<dbReference type="Gramene" id="AET6Gv20286500.5">
    <property type="protein sequence ID" value="AET6Gv20286500.5"/>
    <property type="gene ID" value="AET6Gv20286500"/>
</dbReference>
<evidence type="ECO:0000313" key="2">
    <source>
        <dbReference type="EnsemblPlants" id="AET6Gv20286500.5"/>
    </source>
</evidence>
<feature type="compositionally biased region" description="Low complexity" evidence="1">
    <location>
        <begin position="132"/>
        <end position="146"/>
    </location>
</feature>
<dbReference type="AlphaFoldDB" id="A0A453N9P0"/>
<reference evidence="2" key="5">
    <citation type="journal article" date="2021" name="G3 (Bethesda)">
        <title>Aegilops tauschii genome assembly Aet v5.0 features greater sequence contiguity and improved annotation.</title>
        <authorList>
            <person name="Wang L."/>
            <person name="Zhu T."/>
            <person name="Rodriguez J.C."/>
            <person name="Deal K.R."/>
            <person name="Dubcovsky J."/>
            <person name="McGuire P.E."/>
            <person name="Lux T."/>
            <person name="Spannagl M."/>
            <person name="Mayer K.F.X."/>
            <person name="Baldrich P."/>
            <person name="Meyers B.C."/>
            <person name="Huo N."/>
            <person name="Gu Y.Q."/>
            <person name="Zhou H."/>
            <person name="Devos K.M."/>
            <person name="Bennetzen J.L."/>
            <person name="Unver T."/>
            <person name="Budak H."/>
            <person name="Gulick P.J."/>
            <person name="Galiba G."/>
            <person name="Kalapos B."/>
            <person name="Nelson D.R."/>
            <person name="Li P."/>
            <person name="You F.M."/>
            <person name="Luo M.C."/>
            <person name="Dvorak J."/>
        </authorList>
    </citation>
    <scope>NUCLEOTIDE SEQUENCE [LARGE SCALE GENOMIC DNA]</scope>
    <source>
        <strain evidence="2">cv. AL8/78</strain>
    </source>
</reference>
<name>A0A453N9P0_AEGTS</name>
<reference evidence="2" key="4">
    <citation type="submission" date="2019-03" db="UniProtKB">
        <authorList>
            <consortium name="EnsemblPlants"/>
        </authorList>
    </citation>
    <scope>IDENTIFICATION</scope>
</reference>
<proteinExistence type="predicted"/>
<feature type="region of interest" description="Disordered" evidence="1">
    <location>
        <begin position="58"/>
        <end position="208"/>
    </location>
</feature>
<protein>
    <submittedName>
        <fullName evidence="2">Uncharacterized protein</fullName>
    </submittedName>
</protein>
<reference evidence="3" key="1">
    <citation type="journal article" date="2014" name="Science">
        <title>Ancient hybridizations among the ancestral genomes of bread wheat.</title>
        <authorList>
            <consortium name="International Wheat Genome Sequencing Consortium,"/>
            <person name="Marcussen T."/>
            <person name="Sandve S.R."/>
            <person name="Heier L."/>
            <person name="Spannagl M."/>
            <person name="Pfeifer M."/>
            <person name="Jakobsen K.S."/>
            <person name="Wulff B.B."/>
            <person name="Steuernagel B."/>
            <person name="Mayer K.F."/>
            <person name="Olsen O.A."/>
        </authorList>
    </citation>
    <scope>NUCLEOTIDE SEQUENCE [LARGE SCALE GENOMIC DNA]</scope>
    <source>
        <strain evidence="3">cv. AL8/78</strain>
    </source>
</reference>
<sequence>LFLVPKPSTRTAPPSLAMASRDLRRLLDGAALVAREAARRSSGPDILRSALLAATDLAGLTRGTPRRPQPVPLPPESHPEGADSSRPSSSSVVYFSHDDASPLEPSLEQQPPPQESLHPAHARDITGTHSTAAAAAVAEPEAVAVARPKDEAVRPEVSPSSTPTPTPSPSSSSLPPPAPALVEKRRRPRERNVPSTPFTRALGSGCRAGMGRSTGISPAGDVWYTCWGRQSVSTLAVLVRPER</sequence>
<dbReference type="Proteomes" id="UP000015105">
    <property type="component" value="Chromosome 6D"/>
</dbReference>
<feature type="compositionally biased region" description="Pro residues" evidence="1">
    <location>
        <begin position="162"/>
        <end position="179"/>
    </location>
</feature>
<evidence type="ECO:0000313" key="3">
    <source>
        <dbReference type="Proteomes" id="UP000015105"/>
    </source>
</evidence>
<keyword evidence="3" id="KW-1185">Reference proteome</keyword>
<reference evidence="2" key="3">
    <citation type="journal article" date="2017" name="Nature">
        <title>Genome sequence of the progenitor of the wheat D genome Aegilops tauschii.</title>
        <authorList>
            <person name="Luo M.C."/>
            <person name="Gu Y.Q."/>
            <person name="Puiu D."/>
            <person name="Wang H."/>
            <person name="Twardziok S.O."/>
            <person name="Deal K.R."/>
            <person name="Huo N."/>
            <person name="Zhu T."/>
            <person name="Wang L."/>
            <person name="Wang Y."/>
            <person name="McGuire P.E."/>
            <person name="Liu S."/>
            <person name="Long H."/>
            <person name="Ramasamy R.K."/>
            <person name="Rodriguez J.C."/>
            <person name="Van S.L."/>
            <person name="Yuan L."/>
            <person name="Wang Z."/>
            <person name="Xia Z."/>
            <person name="Xiao L."/>
            <person name="Anderson O.D."/>
            <person name="Ouyang S."/>
            <person name="Liang Y."/>
            <person name="Zimin A.V."/>
            <person name="Pertea G."/>
            <person name="Qi P."/>
            <person name="Bennetzen J.L."/>
            <person name="Dai X."/>
            <person name="Dawson M.W."/>
            <person name="Muller H.G."/>
            <person name="Kugler K."/>
            <person name="Rivarola-Duarte L."/>
            <person name="Spannagl M."/>
            <person name="Mayer K.F.X."/>
            <person name="Lu F.H."/>
            <person name="Bevan M.W."/>
            <person name="Leroy P."/>
            <person name="Li P."/>
            <person name="You F.M."/>
            <person name="Sun Q."/>
            <person name="Liu Z."/>
            <person name="Lyons E."/>
            <person name="Wicker T."/>
            <person name="Salzberg S.L."/>
            <person name="Devos K.M."/>
            <person name="Dvorak J."/>
        </authorList>
    </citation>
    <scope>NUCLEOTIDE SEQUENCE [LARGE SCALE GENOMIC DNA]</scope>
    <source>
        <strain evidence="2">cv. AL8/78</strain>
    </source>
</reference>
<accession>A0A453N9P0</accession>